<feature type="transmembrane region" description="Helical" evidence="9">
    <location>
        <begin position="705"/>
        <end position="731"/>
    </location>
</feature>
<dbReference type="Pfam" id="PF08016">
    <property type="entry name" value="PKD_channel"/>
    <property type="match status" value="1"/>
</dbReference>
<dbReference type="InterPro" id="IPR013122">
    <property type="entry name" value="PKD1_2_channel"/>
</dbReference>
<keyword evidence="13" id="KW-1185">Reference proteome</keyword>
<feature type="domain" description="Polycystin" evidence="11">
    <location>
        <begin position="307"/>
        <end position="512"/>
    </location>
</feature>
<feature type="transmembrane region" description="Helical" evidence="9">
    <location>
        <begin position="648"/>
        <end position="674"/>
    </location>
</feature>
<dbReference type="AlphaFoldDB" id="A0A6A4VDW8"/>
<reference evidence="12 13" key="1">
    <citation type="submission" date="2019-07" db="EMBL/GenBank/DDBJ databases">
        <title>Draft genome assembly of a fouling barnacle, Amphibalanus amphitrite (Darwin, 1854): The first reference genome for Thecostraca.</title>
        <authorList>
            <person name="Kim W."/>
        </authorList>
    </citation>
    <scope>NUCLEOTIDE SEQUENCE [LARGE SCALE GENOMIC DNA]</scope>
    <source>
        <strain evidence="12">SNU_AA5</strain>
        <tissue evidence="12">Soma without cirri and trophi</tissue>
    </source>
</reference>
<evidence type="ECO:0000256" key="4">
    <source>
        <dbReference type="ARBA" id="ARBA00022989"/>
    </source>
</evidence>
<gene>
    <name evidence="12" type="primary">Pkd1l2_4</name>
    <name evidence="12" type="ORF">FJT64_001077</name>
</gene>
<dbReference type="PRINTS" id="PR01433">
    <property type="entry name" value="POLYCYSTIN2"/>
</dbReference>
<evidence type="ECO:0000256" key="2">
    <source>
        <dbReference type="ARBA" id="ARBA00007200"/>
    </source>
</evidence>
<evidence type="ECO:0000259" key="10">
    <source>
        <dbReference type="Pfam" id="PF08016"/>
    </source>
</evidence>
<feature type="transmembrane region" description="Helical" evidence="9">
    <location>
        <begin position="161"/>
        <end position="183"/>
    </location>
</feature>
<protein>
    <submittedName>
        <fullName evidence="12">Polycystic kidney disease protein 1-like 2</fullName>
    </submittedName>
</protein>
<evidence type="ECO:0000256" key="8">
    <source>
        <dbReference type="SAM" id="MobiDB-lite"/>
    </source>
</evidence>
<dbReference type="EMBL" id="VIIS01001853">
    <property type="protein sequence ID" value="KAF0291823.1"/>
    <property type="molecule type" value="Genomic_DNA"/>
</dbReference>
<comment type="caution">
    <text evidence="12">The sequence shown here is derived from an EMBL/GenBank/DDBJ whole genome shotgun (WGS) entry which is preliminary data.</text>
</comment>
<proteinExistence type="inferred from homology"/>
<feature type="transmembrane region" description="Helical" evidence="9">
    <location>
        <begin position="123"/>
        <end position="149"/>
    </location>
</feature>
<feature type="transmembrane region" description="Helical" evidence="9">
    <location>
        <begin position="608"/>
        <end position="628"/>
    </location>
</feature>
<dbReference type="OrthoDB" id="6379436at2759"/>
<feature type="compositionally biased region" description="Basic and acidic residues" evidence="8">
    <location>
        <begin position="825"/>
        <end position="856"/>
    </location>
</feature>
<comment type="similarity">
    <text evidence="2">Belongs to the polycystin family.</text>
</comment>
<keyword evidence="6" id="KW-0325">Glycoprotein</keyword>
<comment type="subcellular location">
    <subcellularLocation>
        <location evidence="1">Membrane</location>
        <topology evidence="1">Multi-pass membrane protein</topology>
    </subcellularLocation>
</comment>
<feature type="transmembrane region" description="Helical" evidence="9">
    <location>
        <begin position="558"/>
        <end position="579"/>
    </location>
</feature>
<feature type="domain" description="Polycystin cation channel PKD1/PKD2" evidence="10">
    <location>
        <begin position="518"/>
        <end position="737"/>
    </location>
</feature>
<dbReference type="InterPro" id="IPR046791">
    <property type="entry name" value="Polycystin_dom"/>
</dbReference>
<dbReference type="Pfam" id="PF20519">
    <property type="entry name" value="Polycystin_dom"/>
    <property type="match status" value="1"/>
</dbReference>
<evidence type="ECO:0000313" key="12">
    <source>
        <dbReference type="EMBL" id="KAF0291823.1"/>
    </source>
</evidence>
<keyword evidence="3 9" id="KW-0812">Transmembrane</keyword>
<evidence type="ECO:0000256" key="9">
    <source>
        <dbReference type="SAM" id="Phobius"/>
    </source>
</evidence>
<evidence type="ECO:0000256" key="7">
    <source>
        <dbReference type="PIRSR" id="PIRSR603915-2"/>
    </source>
</evidence>
<feature type="compositionally biased region" description="Basic and acidic residues" evidence="8">
    <location>
        <begin position="85"/>
        <end position="100"/>
    </location>
</feature>
<organism evidence="12 13">
    <name type="scientific">Amphibalanus amphitrite</name>
    <name type="common">Striped barnacle</name>
    <name type="synonym">Balanus amphitrite</name>
    <dbReference type="NCBI Taxonomy" id="1232801"/>
    <lineage>
        <taxon>Eukaryota</taxon>
        <taxon>Metazoa</taxon>
        <taxon>Ecdysozoa</taxon>
        <taxon>Arthropoda</taxon>
        <taxon>Crustacea</taxon>
        <taxon>Multicrustacea</taxon>
        <taxon>Cirripedia</taxon>
        <taxon>Thoracica</taxon>
        <taxon>Thoracicalcarea</taxon>
        <taxon>Balanomorpha</taxon>
        <taxon>Balanoidea</taxon>
        <taxon>Balanidae</taxon>
        <taxon>Amphibalaninae</taxon>
        <taxon>Amphibalanus</taxon>
    </lineage>
</organism>
<evidence type="ECO:0000256" key="1">
    <source>
        <dbReference type="ARBA" id="ARBA00004141"/>
    </source>
</evidence>
<sequence length="856" mass="98520">MVNAMWYERVPSKPSAGSIKFGPLSLSPEQIAVGIMSNIIVFVPSLLIVFLFRKSRPRKLRMSRIDKAMSEAKTEGGAKSGRSGNDTDEKPEESSSRKGSLDSFSHGDTSAKNKKVKKRRFTLPWWGVIIGWILCIVCLFGSAFIVYAYGITFGNEKATKWVTSLFISLFSSILLIQPLKVFLSALVISAIFKNVDLDSDDANEDEQDPQLAPDEEWFAAASGKTRTTGGGSSPYDKETLEKIRKQRLKEIEMGVIVREIISYSFFLWILFVLSYDNRDPNSFYLQKNLENAFIKIGDYTNFHRWLDFSRVSNTSAFWYWSQNVILQELRAQTWYNGITPASQLRGFLDDRVNRIVGRATMRQVRSRPDTCTIHSGMRSLIGGCQGYTSIVSEETSSFCANWTRRGSRADCNRVEYRYSTGSQLQGLPIVAKQDVYGGGGYVFHFAGRTPDVLERMAQLERENWIDSLTRAVFVEFSVYNAQANLFGVATIYVEMTPGGGMHPWWRFDGIRLLKQAGSQAFVIVCEILYFLFIFYFIVREVRLIRKKRKEYFKQYSAYAEWAIILLSFTGLIVYIMRFIETDKILTIFKDTNGGGYVRLNYAQLLDDLYGYIIGIIVFIATLKFIKLLRFNRRIGMLSATLKQTWNDLTGFFAIFTIAIGSFGLLFNLLLVAYMDDFKDFLSAVESCFAMMLNKFEFMEMYRSSFLAAMMFFLFAIYMNIIFVNVLLTIILKGFEQVKNDVTKQPNDYEVVDFVMRRFKKFLGINSVTPLKDIVTEHQREEQESKDVRQLPDKVSTFIDQINHTYFDGKLDLNDKKMLKKTLRQAKHEQRGRPKSMEGFQRDDDHMTVDQKHLDEL</sequence>
<evidence type="ECO:0000256" key="3">
    <source>
        <dbReference type="ARBA" id="ARBA00022692"/>
    </source>
</evidence>
<feature type="disulfide bond" evidence="7">
    <location>
        <begin position="371"/>
        <end position="384"/>
    </location>
</feature>
<evidence type="ECO:0000313" key="13">
    <source>
        <dbReference type="Proteomes" id="UP000440578"/>
    </source>
</evidence>
<feature type="transmembrane region" description="Helical" evidence="9">
    <location>
        <begin position="31"/>
        <end position="52"/>
    </location>
</feature>
<accession>A0A6A4VDW8</accession>
<dbReference type="Proteomes" id="UP000440578">
    <property type="component" value="Unassembled WGS sequence"/>
</dbReference>
<name>A0A6A4VDW8_AMPAM</name>
<evidence type="ECO:0000256" key="5">
    <source>
        <dbReference type="ARBA" id="ARBA00023136"/>
    </source>
</evidence>
<dbReference type="InterPro" id="IPR051223">
    <property type="entry name" value="Polycystin"/>
</dbReference>
<feature type="transmembrane region" description="Helical" evidence="9">
    <location>
        <begin position="255"/>
        <end position="275"/>
    </location>
</feature>
<keyword evidence="5 9" id="KW-0472">Membrane</keyword>
<evidence type="ECO:0000259" key="11">
    <source>
        <dbReference type="Pfam" id="PF20519"/>
    </source>
</evidence>
<keyword evidence="4 9" id="KW-1133">Transmembrane helix</keyword>
<dbReference type="GO" id="GO:0050982">
    <property type="term" value="P:detection of mechanical stimulus"/>
    <property type="evidence" value="ECO:0007669"/>
    <property type="project" value="TreeGrafter"/>
</dbReference>
<feature type="region of interest" description="Disordered" evidence="8">
    <location>
        <begin position="821"/>
        <end position="856"/>
    </location>
</feature>
<dbReference type="PANTHER" id="PTHR10877">
    <property type="entry name" value="POLYCYSTIN FAMILY MEMBER"/>
    <property type="match status" value="1"/>
</dbReference>
<dbReference type="GO" id="GO:0005509">
    <property type="term" value="F:calcium ion binding"/>
    <property type="evidence" value="ECO:0007669"/>
    <property type="project" value="InterPro"/>
</dbReference>
<dbReference type="GO" id="GO:0016020">
    <property type="term" value="C:membrane"/>
    <property type="evidence" value="ECO:0007669"/>
    <property type="project" value="UniProtKB-SubCell"/>
</dbReference>
<dbReference type="PANTHER" id="PTHR10877:SF150">
    <property type="entry name" value="REJ DOMAIN-CONTAINING PROTEIN"/>
    <property type="match status" value="1"/>
</dbReference>
<feature type="transmembrane region" description="Helical" evidence="9">
    <location>
        <begin position="520"/>
        <end position="538"/>
    </location>
</feature>
<feature type="region of interest" description="Disordered" evidence="8">
    <location>
        <begin position="69"/>
        <end position="110"/>
    </location>
</feature>
<dbReference type="GO" id="GO:0005262">
    <property type="term" value="F:calcium channel activity"/>
    <property type="evidence" value="ECO:0007669"/>
    <property type="project" value="TreeGrafter"/>
</dbReference>
<dbReference type="InterPro" id="IPR003915">
    <property type="entry name" value="PKD_2"/>
</dbReference>
<evidence type="ECO:0000256" key="6">
    <source>
        <dbReference type="ARBA" id="ARBA00023180"/>
    </source>
</evidence>